<dbReference type="AlphaFoldDB" id="A0A518E2R9"/>
<accession>A0A518E2R9</accession>
<proteinExistence type="inferred from homology"/>
<dbReference type="Gene3D" id="3.40.190.10">
    <property type="entry name" value="Periplasmic binding protein-like II"/>
    <property type="match status" value="1"/>
</dbReference>
<dbReference type="Gene3D" id="3.40.190.150">
    <property type="entry name" value="Bordetella uptake gene, domain 1"/>
    <property type="match status" value="1"/>
</dbReference>
<dbReference type="EMBL" id="CP036433">
    <property type="protein sequence ID" value="QDU98362.1"/>
    <property type="molecule type" value="Genomic_DNA"/>
</dbReference>
<sequence length="464" mass="50202" precursor="true">MHRHSSIFIACRLPAILLLLCVSGCAAPADDPGTAWPNRPIKLVVPFAAGGGADTLGRIFKKAIEENHLLPQPLVIVNVGGAGATIGSRRVKNARPDGYTVLLLHDAILMSKYSGKVAYGPEAFEPVAGTAENGLVIAVRDDSPYQNLDDLVDDATVRKNQITFGCNLGTPTHFVGLLLERERPGAAFRFVQTGDGAERFASLRGDHIELTVFSNEEFLRYQPEGIRALGFFGPQRHPALPDVPTAIEQGYEIETGIMHYWWMPKGTPPARIAVFAKALEQAMQTEEVQDWLAQVESDPVYMEGEPLKRRLERLETKIAAVDLRRPIDLPDLPGLVLAATLLLAGCVVGRAVYRRFRLASSPVEKAATVAVTEDDGPVAPAPAPRYGLALVCIALTTAYVAALGLEFHGLSVGFRAATAVYAAAISLCLAPFDWRRLPWIAGLSAVLSLGLHFLFTQVFVTDLP</sequence>
<name>A0A518E2R9_9BACT</name>
<evidence type="ECO:0000256" key="1">
    <source>
        <dbReference type="ARBA" id="ARBA00006987"/>
    </source>
</evidence>
<dbReference type="SUPFAM" id="SSF53850">
    <property type="entry name" value="Periplasmic binding protein-like II"/>
    <property type="match status" value="1"/>
</dbReference>
<dbReference type="PANTHER" id="PTHR42928:SF5">
    <property type="entry name" value="BLR1237 PROTEIN"/>
    <property type="match status" value="1"/>
</dbReference>
<organism evidence="4 5">
    <name type="scientific">Lignipirellula cremea</name>
    <dbReference type="NCBI Taxonomy" id="2528010"/>
    <lineage>
        <taxon>Bacteria</taxon>
        <taxon>Pseudomonadati</taxon>
        <taxon>Planctomycetota</taxon>
        <taxon>Planctomycetia</taxon>
        <taxon>Pirellulales</taxon>
        <taxon>Pirellulaceae</taxon>
        <taxon>Lignipirellula</taxon>
    </lineage>
</organism>
<evidence type="ECO:0000313" key="4">
    <source>
        <dbReference type="EMBL" id="QDU98362.1"/>
    </source>
</evidence>
<dbReference type="KEGG" id="lcre:Pla8534_62300"/>
<dbReference type="Proteomes" id="UP000317648">
    <property type="component" value="Chromosome"/>
</dbReference>
<evidence type="ECO:0000256" key="3">
    <source>
        <dbReference type="SAM" id="SignalP"/>
    </source>
</evidence>
<dbReference type="InterPro" id="IPR005064">
    <property type="entry name" value="BUG"/>
</dbReference>
<feature type="transmembrane region" description="Helical" evidence="2">
    <location>
        <begin position="386"/>
        <end position="407"/>
    </location>
</feature>
<reference evidence="4 5" key="1">
    <citation type="submission" date="2019-02" db="EMBL/GenBank/DDBJ databases">
        <title>Deep-cultivation of Planctomycetes and their phenomic and genomic characterization uncovers novel biology.</title>
        <authorList>
            <person name="Wiegand S."/>
            <person name="Jogler M."/>
            <person name="Boedeker C."/>
            <person name="Pinto D."/>
            <person name="Vollmers J."/>
            <person name="Rivas-Marin E."/>
            <person name="Kohn T."/>
            <person name="Peeters S.H."/>
            <person name="Heuer A."/>
            <person name="Rast P."/>
            <person name="Oberbeckmann S."/>
            <person name="Bunk B."/>
            <person name="Jeske O."/>
            <person name="Meyerdierks A."/>
            <person name="Storesund J.E."/>
            <person name="Kallscheuer N."/>
            <person name="Luecker S."/>
            <person name="Lage O.M."/>
            <person name="Pohl T."/>
            <person name="Merkel B.J."/>
            <person name="Hornburger P."/>
            <person name="Mueller R.-W."/>
            <person name="Bruemmer F."/>
            <person name="Labrenz M."/>
            <person name="Spormann A.M."/>
            <person name="Op den Camp H."/>
            <person name="Overmann J."/>
            <person name="Amann R."/>
            <person name="Jetten M.S.M."/>
            <person name="Mascher T."/>
            <person name="Medema M.H."/>
            <person name="Devos D.P."/>
            <person name="Kaster A.-K."/>
            <person name="Ovreas L."/>
            <person name="Rohde M."/>
            <person name="Galperin M.Y."/>
            <person name="Jogler C."/>
        </authorList>
    </citation>
    <scope>NUCLEOTIDE SEQUENCE [LARGE SCALE GENOMIC DNA]</scope>
    <source>
        <strain evidence="4 5">Pla85_3_4</strain>
    </source>
</reference>
<keyword evidence="3" id="KW-0732">Signal</keyword>
<evidence type="ECO:0000256" key="2">
    <source>
        <dbReference type="SAM" id="Phobius"/>
    </source>
</evidence>
<dbReference type="Pfam" id="PF03401">
    <property type="entry name" value="TctC"/>
    <property type="match status" value="1"/>
</dbReference>
<dbReference type="CDD" id="cd07012">
    <property type="entry name" value="PBP2_Bug_TTT"/>
    <property type="match status" value="1"/>
</dbReference>
<feature type="signal peptide" evidence="3">
    <location>
        <begin position="1"/>
        <end position="26"/>
    </location>
</feature>
<dbReference type="InterPro" id="IPR042100">
    <property type="entry name" value="Bug_dom1"/>
</dbReference>
<comment type="similarity">
    <text evidence="1">Belongs to the UPF0065 (bug) family.</text>
</comment>
<dbReference type="OrthoDB" id="8880247at2"/>
<keyword evidence="2" id="KW-1133">Transmembrane helix</keyword>
<protein>
    <submittedName>
        <fullName evidence="4">Tripartite tricarboxylate transporter family receptor</fullName>
    </submittedName>
</protein>
<feature type="transmembrane region" description="Helical" evidence="2">
    <location>
        <begin position="332"/>
        <end position="353"/>
    </location>
</feature>
<dbReference type="PANTHER" id="PTHR42928">
    <property type="entry name" value="TRICARBOXYLATE-BINDING PROTEIN"/>
    <property type="match status" value="1"/>
</dbReference>
<evidence type="ECO:0000313" key="5">
    <source>
        <dbReference type="Proteomes" id="UP000317648"/>
    </source>
</evidence>
<feature type="transmembrane region" description="Helical" evidence="2">
    <location>
        <begin position="439"/>
        <end position="460"/>
    </location>
</feature>
<gene>
    <name evidence="4" type="ORF">Pla8534_62300</name>
</gene>
<keyword evidence="2" id="KW-0472">Membrane</keyword>
<keyword evidence="5" id="KW-1185">Reference proteome</keyword>
<feature type="transmembrane region" description="Helical" evidence="2">
    <location>
        <begin position="413"/>
        <end position="432"/>
    </location>
</feature>
<dbReference type="RefSeq" id="WP_145057555.1">
    <property type="nucleotide sequence ID" value="NZ_CP036433.1"/>
</dbReference>
<keyword evidence="2" id="KW-0812">Transmembrane</keyword>
<keyword evidence="4" id="KW-0675">Receptor</keyword>
<feature type="chain" id="PRO_5022071469" evidence="3">
    <location>
        <begin position="27"/>
        <end position="464"/>
    </location>
</feature>